<reference evidence="1 2" key="1">
    <citation type="journal article" date="2024" name="BMC Genomics">
        <title>De novo assembly and annotation of Popillia japonica's genome with initial clues to its potential as an invasive pest.</title>
        <authorList>
            <person name="Cucini C."/>
            <person name="Boschi S."/>
            <person name="Funari R."/>
            <person name="Cardaioli E."/>
            <person name="Iannotti N."/>
            <person name="Marturano G."/>
            <person name="Paoli F."/>
            <person name="Bruttini M."/>
            <person name="Carapelli A."/>
            <person name="Frati F."/>
            <person name="Nardi F."/>
        </authorList>
    </citation>
    <scope>NUCLEOTIDE SEQUENCE [LARGE SCALE GENOMIC DNA]</scope>
    <source>
        <strain evidence="1">DMR45628</strain>
    </source>
</reference>
<sequence length="103" mass="10598">MQANDGNFKATTIRRGLSAVEILCGELSTAASGTVTGQSAKLAASTVHSTVRGNLLLSSYWGSAGLVTGNGHFNAETSELNRLSQCAGCIQNFPNCVFGLTSS</sequence>
<dbReference type="AlphaFoldDB" id="A0AAW1JIJ8"/>
<evidence type="ECO:0000313" key="2">
    <source>
        <dbReference type="Proteomes" id="UP001458880"/>
    </source>
</evidence>
<organism evidence="1 2">
    <name type="scientific">Popillia japonica</name>
    <name type="common">Japanese beetle</name>
    <dbReference type="NCBI Taxonomy" id="7064"/>
    <lineage>
        <taxon>Eukaryota</taxon>
        <taxon>Metazoa</taxon>
        <taxon>Ecdysozoa</taxon>
        <taxon>Arthropoda</taxon>
        <taxon>Hexapoda</taxon>
        <taxon>Insecta</taxon>
        <taxon>Pterygota</taxon>
        <taxon>Neoptera</taxon>
        <taxon>Endopterygota</taxon>
        <taxon>Coleoptera</taxon>
        <taxon>Polyphaga</taxon>
        <taxon>Scarabaeiformia</taxon>
        <taxon>Scarabaeidae</taxon>
        <taxon>Rutelinae</taxon>
        <taxon>Popillia</taxon>
    </lineage>
</organism>
<dbReference type="Proteomes" id="UP001458880">
    <property type="component" value="Unassembled WGS sequence"/>
</dbReference>
<proteinExistence type="predicted"/>
<protein>
    <submittedName>
        <fullName evidence="1">Uncharacterized protein</fullName>
    </submittedName>
</protein>
<accession>A0AAW1JIJ8</accession>
<evidence type="ECO:0000313" key="1">
    <source>
        <dbReference type="EMBL" id="KAK9704110.1"/>
    </source>
</evidence>
<name>A0AAW1JIJ8_POPJA</name>
<dbReference type="EMBL" id="JASPKY010000357">
    <property type="protein sequence ID" value="KAK9704110.1"/>
    <property type="molecule type" value="Genomic_DNA"/>
</dbReference>
<keyword evidence="2" id="KW-1185">Reference proteome</keyword>
<gene>
    <name evidence="1" type="ORF">QE152_g28497</name>
</gene>
<comment type="caution">
    <text evidence="1">The sequence shown here is derived from an EMBL/GenBank/DDBJ whole genome shotgun (WGS) entry which is preliminary data.</text>
</comment>